<reference evidence="1 2" key="1">
    <citation type="journal article" date="2019" name="Int. J. Syst. Evol. Microbiol.">
        <title>The Global Catalogue of Microorganisms (GCM) 10K type strain sequencing project: providing services to taxonomists for standard genome sequencing and annotation.</title>
        <authorList>
            <consortium name="The Broad Institute Genomics Platform"/>
            <consortium name="The Broad Institute Genome Sequencing Center for Infectious Disease"/>
            <person name="Wu L."/>
            <person name="Ma J."/>
        </authorList>
    </citation>
    <scope>NUCLEOTIDE SEQUENCE [LARGE SCALE GENOMIC DNA]</scope>
    <source>
        <strain evidence="1 2">JCM 10671</strain>
    </source>
</reference>
<dbReference type="CDD" id="cd07067">
    <property type="entry name" value="HP_PGM_like"/>
    <property type="match status" value="1"/>
</dbReference>
<dbReference type="InterPro" id="IPR013078">
    <property type="entry name" value="His_Pase_superF_clade-1"/>
</dbReference>
<proteinExistence type="predicted"/>
<comment type="caution">
    <text evidence="1">The sequence shown here is derived from an EMBL/GenBank/DDBJ whole genome shotgun (WGS) entry which is preliminary data.</text>
</comment>
<gene>
    <name evidence="1" type="ORF">GCM10009547_12720</name>
</gene>
<evidence type="ECO:0000313" key="2">
    <source>
        <dbReference type="Proteomes" id="UP001500957"/>
    </source>
</evidence>
<dbReference type="PANTHER" id="PTHR48100:SF1">
    <property type="entry name" value="HISTIDINE PHOSPHATASE FAMILY PROTEIN-RELATED"/>
    <property type="match status" value="1"/>
</dbReference>
<dbReference type="RefSeq" id="WP_344602782.1">
    <property type="nucleotide sequence ID" value="NZ_BAAAHE010000008.1"/>
</dbReference>
<dbReference type="SUPFAM" id="SSF53254">
    <property type="entry name" value="Phosphoglycerate mutase-like"/>
    <property type="match status" value="1"/>
</dbReference>
<sequence length="206" mass="22021">MEFVIIRHAEPAAMRVESGAADPGLTPLGQAQAAALAMCAALDNVAVVVQSPSRRAIETARPIAERFGLDPVTVPELTEFDHGDAEYVPVEHLRKLRDGRWDAMVRGEAYGNVDVPAFRARVTEAFAVLAAAHPGPRRVVVVAHAGVINAYTGDVIGMEKLLWFAPAYSSISRVAAARDGRRGILSLNETPHLLGLDRATTALEPA</sequence>
<name>A0ABN1GID7_9ACTN</name>
<dbReference type="PANTHER" id="PTHR48100">
    <property type="entry name" value="BROAD-SPECIFICITY PHOSPHATASE YOR283W-RELATED"/>
    <property type="match status" value="1"/>
</dbReference>
<organism evidence="1 2">
    <name type="scientific">Sporichthya brevicatena</name>
    <dbReference type="NCBI Taxonomy" id="171442"/>
    <lineage>
        <taxon>Bacteria</taxon>
        <taxon>Bacillati</taxon>
        <taxon>Actinomycetota</taxon>
        <taxon>Actinomycetes</taxon>
        <taxon>Sporichthyales</taxon>
        <taxon>Sporichthyaceae</taxon>
        <taxon>Sporichthya</taxon>
    </lineage>
</organism>
<dbReference type="EMBL" id="BAAAHE010000008">
    <property type="protein sequence ID" value="GAA0612146.1"/>
    <property type="molecule type" value="Genomic_DNA"/>
</dbReference>
<dbReference type="InterPro" id="IPR050275">
    <property type="entry name" value="PGM_Phosphatase"/>
</dbReference>
<dbReference type="Gene3D" id="3.40.50.1240">
    <property type="entry name" value="Phosphoglycerate mutase-like"/>
    <property type="match status" value="1"/>
</dbReference>
<dbReference type="InterPro" id="IPR029033">
    <property type="entry name" value="His_PPase_superfam"/>
</dbReference>
<dbReference type="SMART" id="SM00855">
    <property type="entry name" value="PGAM"/>
    <property type="match status" value="1"/>
</dbReference>
<evidence type="ECO:0000313" key="1">
    <source>
        <dbReference type="EMBL" id="GAA0612146.1"/>
    </source>
</evidence>
<dbReference type="Pfam" id="PF00300">
    <property type="entry name" value="His_Phos_1"/>
    <property type="match status" value="1"/>
</dbReference>
<dbReference type="Proteomes" id="UP001500957">
    <property type="component" value="Unassembled WGS sequence"/>
</dbReference>
<accession>A0ABN1GID7</accession>
<protein>
    <recommendedName>
        <fullName evidence="3">Phosphoglycerate mutase</fullName>
    </recommendedName>
</protein>
<evidence type="ECO:0008006" key="3">
    <source>
        <dbReference type="Google" id="ProtNLM"/>
    </source>
</evidence>
<keyword evidence="2" id="KW-1185">Reference proteome</keyword>